<organism evidence="3">
    <name type="scientific">Ailuropoda melanoleuca</name>
    <name type="common">Giant panda</name>
    <dbReference type="NCBI Taxonomy" id="9646"/>
    <lineage>
        <taxon>Eukaryota</taxon>
        <taxon>Metazoa</taxon>
        <taxon>Chordata</taxon>
        <taxon>Craniata</taxon>
        <taxon>Vertebrata</taxon>
        <taxon>Euteleostomi</taxon>
        <taxon>Mammalia</taxon>
        <taxon>Eutheria</taxon>
        <taxon>Laurasiatheria</taxon>
        <taxon>Carnivora</taxon>
        <taxon>Caniformia</taxon>
        <taxon>Ursidae</taxon>
        <taxon>Ailuropoda</taxon>
    </lineage>
</organism>
<gene>
    <name evidence="3" type="ORF">PANDA_021189</name>
</gene>
<name>D2I630_AILME</name>
<dbReference type="InterPro" id="IPR050169">
    <property type="entry name" value="Krueppel_C2H2_ZnF"/>
</dbReference>
<feature type="domain" description="KRAB" evidence="2">
    <location>
        <begin position="157"/>
        <end position="228"/>
    </location>
</feature>
<accession>D2I630</accession>
<dbReference type="CDD" id="cd07765">
    <property type="entry name" value="KRAB_A-box"/>
    <property type="match status" value="1"/>
</dbReference>
<evidence type="ECO:0000313" key="3">
    <source>
        <dbReference type="EMBL" id="EFB17846.1"/>
    </source>
</evidence>
<proteinExistence type="predicted"/>
<dbReference type="PANTHER" id="PTHR23232">
    <property type="entry name" value="KRAB DOMAIN C2H2 ZINC FINGER"/>
    <property type="match status" value="1"/>
</dbReference>
<dbReference type="InterPro" id="IPR036051">
    <property type="entry name" value="KRAB_dom_sf"/>
</dbReference>
<dbReference type="SMART" id="SM00349">
    <property type="entry name" value="KRAB"/>
    <property type="match status" value="1"/>
</dbReference>
<dbReference type="AlphaFoldDB" id="D2I630"/>
<dbReference type="GO" id="GO:0006355">
    <property type="term" value="P:regulation of DNA-templated transcription"/>
    <property type="evidence" value="ECO:0007669"/>
    <property type="project" value="InterPro"/>
</dbReference>
<evidence type="ECO:0000256" key="1">
    <source>
        <dbReference type="SAM" id="MobiDB-lite"/>
    </source>
</evidence>
<evidence type="ECO:0000259" key="2">
    <source>
        <dbReference type="PROSITE" id="PS50805"/>
    </source>
</evidence>
<dbReference type="PANTHER" id="PTHR23232:SF163">
    <property type="entry name" value="ZINC FINGER PROTEIN 589"/>
    <property type="match status" value="1"/>
</dbReference>
<dbReference type="PROSITE" id="PS50805">
    <property type="entry name" value="KRAB"/>
    <property type="match status" value="1"/>
</dbReference>
<feature type="region of interest" description="Disordered" evidence="1">
    <location>
        <begin position="95"/>
        <end position="115"/>
    </location>
</feature>
<dbReference type="EMBL" id="GL194855">
    <property type="protein sequence ID" value="EFB17846.1"/>
    <property type="molecule type" value="Genomic_DNA"/>
</dbReference>
<dbReference type="Gene3D" id="6.10.140.140">
    <property type="match status" value="1"/>
</dbReference>
<protein>
    <recommendedName>
        <fullName evidence="2">KRAB domain-containing protein</fullName>
    </recommendedName>
</protein>
<dbReference type="Pfam" id="PF01352">
    <property type="entry name" value="KRAB"/>
    <property type="match status" value="1"/>
</dbReference>
<dbReference type="InterPro" id="IPR001909">
    <property type="entry name" value="KRAB"/>
</dbReference>
<sequence length="240" mass="27173">MGLIRVADRSAVRALLWGLCIRCASNFCDFSPEGKEFPLLGVTQTPLRSPPGPDRSCSSISPWSPSKHYLFLQRVKPSSTGRGSLDRGGISREKANRGVSFPMPGQASKEPGPLRAFGRPTKAILGISRNPFSLHEENTEAERMVVVWLKNDNQITVTFNDVAVDFIQEEWILLDLTQRSLYRHVMLENYQNLVAVGYQLPKPKLITWLEQQELRTVEKRVFQGELETSLVNEKNVMWSM</sequence>
<dbReference type="SUPFAM" id="SSF109640">
    <property type="entry name" value="KRAB domain (Kruppel-associated box)"/>
    <property type="match status" value="1"/>
</dbReference>
<reference evidence="3" key="1">
    <citation type="journal article" date="2010" name="Nature">
        <title>The sequence and de novo assembly of the giant panda genome.</title>
        <authorList>
            <person name="Li R."/>
            <person name="Fan W."/>
            <person name="Tian G."/>
            <person name="Zhu H."/>
            <person name="He L."/>
            <person name="Cai J."/>
            <person name="Huang Q."/>
            <person name="Cai Q."/>
            <person name="Li B."/>
            <person name="Bai Y."/>
            <person name="Zhang Z."/>
            <person name="Zhang Y."/>
            <person name="Wang W."/>
            <person name="Li J."/>
            <person name="Wei F."/>
            <person name="Li H."/>
            <person name="Jian M."/>
            <person name="Li J."/>
            <person name="Zhang Z."/>
            <person name="Nielsen R."/>
            <person name="Li D."/>
            <person name="Gu W."/>
            <person name="Yang Z."/>
            <person name="Xuan Z."/>
            <person name="Ryder O.A."/>
            <person name="Leung F.C."/>
            <person name="Zhou Y."/>
            <person name="Cao J."/>
            <person name="Sun X."/>
            <person name="Fu Y."/>
            <person name="Fang X."/>
            <person name="Guo X."/>
            <person name="Wang B."/>
            <person name="Hou R."/>
            <person name="Shen F."/>
            <person name="Mu B."/>
            <person name="Ni P."/>
            <person name="Lin R."/>
            <person name="Qian W."/>
            <person name="Wang G."/>
            <person name="Yu C."/>
            <person name="Nie W."/>
            <person name="Wang J."/>
            <person name="Wu Z."/>
            <person name="Liang H."/>
            <person name="Min J."/>
            <person name="Wu Q."/>
            <person name="Cheng S."/>
            <person name="Ruan J."/>
            <person name="Wang M."/>
            <person name="Shi Z."/>
            <person name="Wen M."/>
            <person name="Liu B."/>
            <person name="Ren X."/>
            <person name="Zheng H."/>
            <person name="Dong D."/>
            <person name="Cook K."/>
            <person name="Shan G."/>
            <person name="Zhang H."/>
            <person name="Kosiol C."/>
            <person name="Xie X."/>
            <person name="Lu Z."/>
            <person name="Zheng H."/>
            <person name="Li Y."/>
            <person name="Steiner C.C."/>
            <person name="Lam T.T."/>
            <person name="Lin S."/>
            <person name="Zhang Q."/>
            <person name="Li G."/>
            <person name="Tian J."/>
            <person name="Gong T."/>
            <person name="Liu H."/>
            <person name="Zhang D."/>
            <person name="Fang L."/>
            <person name="Ye C."/>
            <person name="Zhang J."/>
            <person name="Hu W."/>
            <person name="Xu A."/>
            <person name="Ren Y."/>
            <person name="Zhang G."/>
            <person name="Bruford M.W."/>
            <person name="Li Q."/>
            <person name="Ma L."/>
            <person name="Guo Y."/>
            <person name="An N."/>
            <person name="Hu Y."/>
            <person name="Zheng Y."/>
            <person name="Shi Y."/>
            <person name="Li Z."/>
            <person name="Liu Q."/>
            <person name="Chen Y."/>
            <person name="Zhao J."/>
            <person name="Qu N."/>
            <person name="Zhao S."/>
            <person name="Tian F."/>
            <person name="Wang X."/>
            <person name="Wang H."/>
            <person name="Xu L."/>
            <person name="Liu X."/>
            <person name="Vinar T."/>
            <person name="Wang Y."/>
            <person name="Lam T.W."/>
            <person name="Yiu S.M."/>
            <person name="Liu S."/>
            <person name="Zhang H."/>
            <person name="Li D."/>
            <person name="Huang Y."/>
            <person name="Wang X."/>
            <person name="Yang G."/>
            <person name="Jiang Z."/>
            <person name="Wang J."/>
            <person name="Qin N."/>
            <person name="Li L."/>
            <person name="Li J."/>
            <person name="Bolund L."/>
            <person name="Kristiansen K."/>
            <person name="Wong G.K."/>
            <person name="Olson M."/>
            <person name="Zhang X."/>
            <person name="Li S."/>
            <person name="Yang H."/>
            <person name="Wang J."/>
            <person name="Wang J."/>
        </authorList>
    </citation>
    <scope>NUCLEOTIDE SEQUENCE [LARGE SCALE GENOMIC DNA]</scope>
</reference>
<dbReference type="InParanoid" id="D2I630"/>